<accession>S9P3S6</accession>
<comment type="similarity">
    <text evidence="1">Belongs to the bacterial reverse transcriptase family.</text>
</comment>
<dbReference type="InterPro" id="IPR000477">
    <property type="entry name" value="RT_dom"/>
</dbReference>
<evidence type="ECO:0000313" key="3">
    <source>
        <dbReference type="EMBL" id="EPX56907.1"/>
    </source>
</evidence>
<dbReference type="eggNOG" id="COG3344">
    <property type="taxonomic scope" value="Bacteria"/>
</dbReference>
<dbReference type="GO" id="GO:0003964">
    <property type="term" value="F:RNA-directed DNA polymerase activity"/>
    <property type="evidence" value="ECO:0007669"/>
    <property type="project" value="UniProtKB-KW"/>
</dbReference>
<dbReference type="SUPFAM" id="SSF56672">
    <property type="entry name" value="DNA/RNA polymerases"/>
    <property type="match status" value="1"/>
</dbReference>
<keyword evidence="3" id="KW-0695">RNA-directed DNA polymerase</keyword>
<name>S9P3S6_CYSF2</name>
<evidence type="ECO:0000256" key="1">
    <source>
        <dbReference type="ARBA" id="ARBA00034120"/>
    </source>
</evidence>
<reference evidence="3" key="1">
    <citation type="submission" date="2013-05" db="EMBL/GenBank/DDBJ databases">
        <title>Genome assembly of Cystobacter fuscus DSM 2262.</title>
        <authorList>
            <person name="Sharma G."/>
            <person name="Khatri I."/>
            <person name="Kaur C."/>
            <person name="Mayilraj S."/>
            <person name="Subramanian S."/>
        </authorList>
    </citation>
    <scope>NUCLEOTIDE SEQUENCE [LARGE SCALE GENOMIC DNA]</scope>
    <source>
        <strain evidence="3">DSM 2262</strain>
    </source>
</reference>
<evidence type="ECO:0000313" key="4">
    <source>
        <dbReference type="Proteomes" id="UP000011682"/>
    </source>
</evidence>
<dbReference type="PANTHER" id="PTHR34047">
    <property type="entry name" value="NUCLEAR INTRON MATURASE 1, MITOCHONDRIAL-RELATED"/>
    <property type="match status" value="1"/>
</dbReference>
<dbReference type="CDD" id="cd01651">
    <property type="entry name" value="RT_G2_intron"/>
    <property type="match status" value="1"/>
</dbReference>
<organism evidence="3 4">
    <name type="scientific">Cystobacter fuscus (strain ATCC 25194 / DSM 2262 / NBRC 100088 / M29)</name>
    <dbReference type="NCBI Taxonomy" id="1242864"/>
    <lineage>
        <taxon>Bacteria</taxon>
        <taxon>Pseudomonadati</taxon>
        <taxon>Myxococcota</taxon>
        <taxon>Myxococcia</taxon>
        <taxon>Myxococcales</taxon>
        <taxon>Cystobacterineae</taxon>
        <taxon>Archangiaceae</taxon>
        <taxon>Cystobacter</taxon>
    </lineage>
</organism>
<comment type="caution">
    <text evidence="3">The sequence shown here is derived from an EMBL/GenBank/DDBJ whole genome shotgun (WGS) entry which is preliminary data.</text>
</comment>
<feature type="domain" description="Reverse transcriptase" evidence="2">
    <location>
        <begin position="1"/>
        <end position="209"/>
    </location>
</feature>
<dbReference type="Proteomes" id="UP000011682">
    <property type="component" value="Unassembled WGS sequence"/>
</dbReference>
<keyword evidence="3" id="KW-0808">Transferase</keyword>
<protein>
    <submittedName>
        <fullName evidence="3">Retron-type RNA-directed DNA polymerase</fullName>
    </submittedName>
</protein>
<dbReference type="Gene3D" id="3.30.70.270">
    <property type="match status" value="1"/>
</dbReference>
<dbReference type="InterPro" id="IPR043502">
    <property type="entry name" value="DNA/RNA_pol_sf"/>
</dbReference>
<dbReference type="InterPro" id="IPR051083">
    <property type="entry name" value="GrpII_Intron_Splice-Mob/Def"/>
</dbReference>
<dbReference type="EMBL" id="ANAH02000064">
    <property type="protein sequence ID" value="EPX56907.1"/>
    <property type="molecule type" value="Genomic_DNA"/>
</dbReference>
<sequence length="329" mass="38627">MQRAVAMVLEAVYEQDFLPCSYGFRPGKSAHQALQRLWEVLTEMKGGWVLEVDIRKFFDTLDHGQLQQLIQRRVRDGVLLRLIGKWLKAGVLEEGNVTYPDEGTPQGGVISPVLANIYLHEVLDVWFEKEVKPRMKGRAELVRYADDFVICFEREEDARRVMEVLSKRMGKYGLTLHPEKTRLVEFRPPRPEDKGQGGPGSFDLLGFKHYWGKSRWGKWVVKRKTATSRLSRALKRVTQWCRLNRHRPIQEQHRCLAQKVRGHYSYYGITGNWAALTTFAREVESRWYKWLARRSQKELKPERFWRLLKLFPLPAPRVVHSVYRLAAKP</sequence>
<dbReference type="InterPro" id="IPR043128">
    <property type="entry name" value="Rev_trsase/Diguanyl_cyclase"/>
</dbReference>
<gene>
    <name evidence="3" type="ORF">D187_006660</name>
</gene>
<dbReference type="PROSITE" id="PS50878">
    <property type="entry name" value="RT_POL"/>
    <property type="match status" value="1"/>
</dbReference>
<dbReference type="Pfam" id="PF00078">
    <property type="entry name" value="RVT_1"/>
    <property type="match status" value="1"/>
</dbReference>
<dbReference type="AlphaFoldDB" id="S9P3S6"/>
<dbReference type="PANTHER" id="PTHR34047:SF8">
    <property type="entry name" value="PROTEIN YKFC"/>
    <property type="match status" value="1"/>
</dbReference>
<keyword evidence="4" id="KW-1185">Reference proteome</keyword>
<keyword evidence="3" id="KW-0548">Nucleotidyltransferase</keyword>
<evidence type="ECO:0000259" key="2">
    <source>
        <dbReference type="PROSITE" id="PS50878"/>
    </source>
</evidence>
<proteinExistence type="inferred from homology"/>